<dbReference type="RefSeq" id="WP_123859950.1">
    <property type="nucleotide sequence ID" value="NZ_CP033923.1"/>
</dbReference>
<dbReference type="Proteomes" id="UP000278288">
    <property type="component" value="Chromosome"/>
</dbReference>
<evidence type="ECO:0000313" key="3">
    <source>
        <dbReference type="Proteomes" id="UP000278288"/>
    </source>
</evidence>
<reference evidence="2 3" key="1">
    <citation type="submission" date="2018-11" db="EMBL/GenBank/DDBJ databases">
        <title>Proposal to divide the Flavobacteriaceae and reorganize its genera based on Amino Acid Identity values calculated from whole genome sequences.</title>
        <authorList>
            <person name="Nicholson A.C."/>
            <person name="Gulvik C.A."/>
            <person name="Whitney A.M."/>
            <person name="Humrighouse B.W."/>
            <person name="Bell M."/>
            <person name="Holmes B."/>
            <person name="Steigerwalt A.G."/>
            <person name="Villarma A."/>
            <person name="Sheth M."/>
            <person name="Batra D."/>
            <person name="Pryor J."/>
            <person name="Bernardet J.-F."/>
            <person name="Hugo C."/>
            <person name="Kampfer P."/>
            <person name="Newman J."/>
            <person name="McQuiston J.R."/>
        </authorList>
    </citation>
    <scope>NUCLEOTIDE SEQUENCE [LARGE SCALE GENOMIC DNA]</scope>
    <source>
        <strain evidence="2 3">G0041</strain>
    </source>
</reference>
<evidence type="ECO:0000313" key="2">
    <source>
        <dbReference type="EMBL" id="AZA93212.1"/>
    </source>
</evidence>
<feature type="region of interest" description="Disordered" evidence="1">
    <location>
        <begin position="454"/>
        <end position="478"/>
    </location>
</feature>
<sequence>MPDNIENTVGLQFCLWKENNKVNSVPKGNTYPLYLNKRNEFFVDESCVGKKSKNPKHTVEQARWAFIYDFFYKNLEKAKQEDITENLWGPLSGGKEKIAKYGLGLKYKQGSSLVFNPQAYSYYFGFKQRVELFSENPGTGFYFYIVPVDKPKISYAYFTKSEEVKHYGESVTLQIMLHAYNLDEKNKYKAKLYLLEETSAKGLTETDDFEDNNLWKEPKVYNISNNVRADDDWNSYINTTFPIEIEWKKNQNVKKNFTVILEIYRYWNEPGMIYGTNSKEERVNYKNYADDPTSDLIEYDPKVLGLKDIDDKNSISSRFIVSEELMDHYLTRIEQEKNNMIQYIGDIEYNQREFDPCGYSKITVKDEDDKDRETFVIFDETATVGPIDKSKESFNIITGDSRKNISITLDKLTTQDTFCQGLLLDEGQKHSEKKNVFQVDKVYAALKNGATHVRQADTTHHEQQRSAGVATTKENESDTDVLKTNNAYQVAVAQQWKEGVDYKIDSNEKITLMLRYMYNKTAFESFQNPDNTRANNAINLLWIFRYFWFTDKTAQVYFLPVSTCRYPNQLVKINVWPDIEWEVSFIISTNESHTLSFGKKEDLTSYPAGQGLRFSDKFKFKSEYKGFSFSTDISVKVNGDVHKFGMEKIENIIKKLADLKSFLDKFNPENSANASTGGFKEYFSFKLVSPNVVLAFKWNLGSVVEKENNHKVVTMLNGAFKLAPLIGINFEVDLFVITDSIKVYGIGDITKFIRKAIEWVTETDIYLLAYVNIELNGEFTIVYNSINGIDDKKSNKKAILSIPFGVKGGIKSNEENVIILPTGEKKERFEAEISINSGIEIVEELGTDNTGPYKKNSYVFKGLNVKVVIVENVFSRNRISVIPKIDETFEVMKEDKIGPESIEYLNNKKDEK</sequence>
<dbReference type="KEGG" id="cnk:EG343_22700"/>
<name>A0AAD1DS69_CHRNA</name>
<feature type="compositionally biased region" description="Basic and acidic residues" evidence="1">
    <location>
        <begin position="454"/>
        <end position="464"/>
    </location>
</feature>
<keyword evidence="3" id="KW-1185">Reference proteome</keyword>
<proteinExistence type="predicted"/>
<accession>A0AAD1DS69</accession>
<gene>
    <name evidence="2" type="ORF">EG343_22700</name>
</gene>
<dbReference type="EMBL" id="CP033923">
    <property type="protein sequence ID" value="AZA93212.1"/>
    <property type="molecule type" value="Genomic_DNA"/>
</dbReference>
<evidence type="ECO:0000256" key="1">
    <source>
        <dbReference type="SAM" id="MobiDB-lite"/>
    </source>
</evidence>
<organism evidence="2 3">
    <name type="scientific">Chryseobacterium nakagawai</name>
    <dbReference type="NCBI Taxonomy" id="1241982"/>
    <lineage>
        <taxon>Bacteria</taxon>
        <taxon>Pseudomonadati</taxon>
        <taxon>Bacteroidota</taxon>
        <taxon>Flavobacteriia</taxon>
        <taxon>Flavobacteriales</taxon>
        <taxon>Weeksellaceae</taxon>
        <taxon>Chryseobacterium group</taxon>
        <taxon>Chryseobacterium</taxon>
    </lineage>
</organism>
<dbReference type="AlphaFoldDB" id="A0AAD1DS69"/>
<protein>
    <submittedName>
        <fullName evidence="2">Uncharacterized protein</fullName>
    </submittedName>
</protein>